<organism evidence="1 2">
    <name type="scientific">Porites evermanni</name>
    <dbReference type="NCBI Taxonomy" id="104178"/>
    <lineage>
        <taxon>Eukaryota</taxon>
        <taxon>Metazoa</taxon>
        <taxon>Cnidaria</taxon>
        <taxon>Anthozoa</taxon>
        <taxon>Hexacorallia</taxon>
        <taxon>Scleractinia</taxon>
        <taxon>Fungiina</taxon>
        <taxon>Poritidae</taxon>
        <taxon>Porites</taxon>
    </lineage>
</organism>
<dbReference type="EMBL" id="CALNXI010000277">
    <property type="protein sequence ID" value="CAH3023827.1"/>
    <property type="molecule type" value="Genomic_DNA"/>
</dbReference>
<proteinExistence type="predicted"/>
<evidence type="ECO:0000313" key="2">
    <source>
        <dbReference type="Proteomes" id="UP001159427"/>
    </source>
</evidence>
<comment type="caution">
    <text evidence="1">The sequence shown here is derived from an EMBL/GenBank/DDBJ whole genome shotgun (WGS) entry which is preliminary data.</text>
</comment>
<sequence length="157" mass="18196">TIPKLVEEINHDYPFANSKEKCTIQKEKMMLSSDECSVVKETTVQQHKTSKWEDYRLGRITASKAHEFITKYDDNLNIKNVKGAENLNLKRKWMPSLCSGADKMNQRQGINTEKNSKEITKVLLAKSQVLLFLPYTLTLQQVQIERFLARVIEMVCM</sequence>
<dbReference type="InterPro" id="IPR011604">
    <property type="entry name" value="PDDEXK-like_dom_sf"/>
</dbReference>
<gene>
    <name evidence="1" type="ORF">PEVE_00020643</name>
</gene>
<accession>A0ABN8M7Q0</accession>
<keyword evidence="2" id="KW-1185">Reference proteome</keyword>
<name>A0ABN8M7Q0_9CNID</name>
<evidence type="ECO:0000313" key="1">
    <source>
        <dbReference type="EMBL" id="CAH3023827.1"/>
    </source>
</evidence>
<dbReference type="Proteomes" id="UP001159427">
    <property type="component" value="Unassembled WGS sequence"/>
</dbReference>
<feature type="non-terminal residue" evidence="1">
    <location>
        <position position="157"/>
    </location>
</feature>
<protein>
    <submittedName>
        <fullName evidence="1">Uncharacterized protein</fullName>
    </submittedName>
</protein>
<feature type="non-terminal residue" evidence="1">
    <location>
        <position position="1"/>
    </location>
</feature>
<reference evidence="1 2" key="1">
    <citation type="submission" date="2022-05" db="EMBL/GenBank/DDBJ databases">
        <authorList>
            <consortium name="Genoscope - CEA"/>
            <person name="William W."/>
        </authorList>
    </citation>
    <scope>NUCLEOTIDE SEQUENCE [LARGE SCALE GENOMIC DNA]</scope>
</reference>
<dbReference type="Gene3D" id="3.90.320.10">
    <property type="match status" value="1"/>
</dbReference>